<sequence>MECKLRGSAYSDSVRAELFKEEMMQLILPKTHVFPNLSLPFFFLGGPILGGWDWQQRMTYLLKAKVGDEIIVANPSRYLQGHPLHHLRVEGDETFFKRQLPWERHYMAFAAKYAKRGAILFYLALEDDEQPRDDGDPYARDTYGELGEWRGRMMDDPSLRILIGADHDFPGLDVIRRNFEFALGSFRISDSMEELAERAAEVVRV</sequence>
<dbReference type="AlphaFoldDB" id="A0A1F6DHN7"/>
<reference evidence="1 2" key="1">
    <citation type="journal article" date="2016" name="Nat. Commun.">
        <title>Thousands of microbial genomes shed light on interconnected biogeochemical processes in an aquifer system.</title>
        <authorList>
            <person name="Anantharaman K."/>
            <person name="Brown C.T."/>
            <person name="Hug L.A."/>
            <person name="Sharon I."/>
            <person name="Castelle C.J."/>
            <person name="Probst A.J."/>
            <person name="Thomas B.C."/>
            <person name="Singh A."/>
            <person name="Wilkins M.J."/>
            <person name="Karaoz U."/>
            <person name="Brodie E.L."/>
            <person name="Williams K.H."/>
            <person name="Hubbard S.S."/>
            <person name="Banfield J.F."/>
        </authorList>
    </citation>
    <scope>NUCLEOTIDE SEQUENCE [LARGE SCALE GENOMIC DNA]</scope>
</reference>
<name>A0A1F6DHN7_9BACT</name>
<organism evidence="1 2">
    <name type="scientific">Candidatus Kaiserbacteria bacterium RIFCSPHIGHO2_01_FULL_56_24</name>
    <dbReference type="NCBI Taxonomy" id="1798487"/>
    <lineage>
        <taxon>Bacteria</taxon>
        <taxon>Candidatus Kaiseribacteriota</taxon>
    </lineage>
</organism>
<comment type="caution">
    <text evidence="1">The sequence shown here is derived from an EMBL/GenBank/DDBJ whole genome shotgun (WGS) entry which is preliminary data.</text>
</comment>
<protein>
    <submittedName>
        <fullName evidence="1">Uncharacterized protein</fullName>
    </submittedName>
</protein>
<dbReference type="Proteomes" id="UP000176377">
    <property type="component" value="Unassembled WGS sequence"/>
</dbReference>
<proteinExistence type="predicted"/>
<gene>
    <name evidence="1" type="ORF">A2765_01895</name>
</gene>
<dbReference type="EMBL" id="MFLA01000001">
    <property type="protein sequence ID" value="OGG60840.1"/>
    <property type="molecule type" value="Genomic_DNA"/>
</dbReference>
<evidence type="ECO:0000313" key="2">
    <source>
        <dbReference type="Proteomes" id="UP000176377"/>
    </source>
</evidence>
<evidence type="ECO:0000313" key="1">
    <source>
        <dbReference type="EMBL" id="OGG60840.1"/>
    </source>
</evidence>
<dbReference type="Gene3D" id="3.40.50.450">
    <property type="match status" value="1"/>
</dbReference>
<accession>A0A1F6DHN7</accession>